<organism evidence="1 2">
    <name type="scientific">Armillaria solidipes</name>
    <dbReference type="NCBI Taxonomy" id="1076256"/>
    <lineage>
        <taxon>Eukaryota</taxon>
        <taxon>Fungi</taxon>
        <taxon>Dikarya</taxon>
        <taxon>Basidiomycota</taxon>
        <taxon>Agaricomycotina</taxon>
        <taxon>Agaricomycetes</taxon>
        <taxon>Agaricomycetidae</taxon>
        <taxon>Agaricales</taxon>
        <taxon>Marasmiineae</taxon>
        <taxon>Physalacriaceae</taxon>
        <taxon>Armillaria</taxon>
    </lineage>
</organism>
<sequence length="175" mass="19839">RIEDVEVTQEFIRSLRMASIDNGDMSEDDIETLLHPPDSPLELDEEEDKASLLVLRIFLAQKTSSQDTYKETISAIHLAHPEYDNSLPSYDQVKRMLAGLSGVHPIVNDMCPNSCMVYTGPCADDGLCRRCSTSRYDPETGNPRQQFHTLPIGPQIQALKRHLQSAKNMDYFNQR</sequence>
<evidence type="ECO:0000313" key="2">
    <source>
        <dbReference type="Proteomes" id="UP000218334"/>
    </source>
</evidence>
<protein>
    <submittedName>
        <fullName evidence="1">Uncharacterized protein</fullName>
    </submittedName>
</protein>
<evidence type="ECO:0000313" key="1">
    <source>
        <dbReference type="EMBL" id="PBK68375.1"/>
    </source>
</evidence>
<name>A0A2H3BBY6_9AGAR</name>
<keyword evidence="2" id="KW-1185">Reference proteome</keyword>
<gene>
    <name evidence="1" type="ORF">ARMSODRAFT_848977</name>
</gene>
<dbReference type="STRING" id="1076256.A0A2H3BBY6"/>
<dbReference type="EMBL" id="KZ293433">
    <property type="protein sequence ID" value="PBK68375.1"/>
    <property type="molecule type" value="Genomic_DNA"/>
</dbReference>
<proteinExistence type="predicted"/>
<feature type="non-terminal residue" evidence="1">
    <location>
        <position position="1"/>
    </location>
</feature>
<accession>A0A2H3BBY6</accession>
<reference evidence="2" key="1">
    <citation type="journal article" date="2017" name="Nat. Ecol. Evol.">
        <title>Genome expansion and lineage-specific genetic innovations in the forest pathogenic fungi Armillaria.</title>
        <authorList>
            <person name="Sipos G."/>
            <person name="Prasanna A.N."/>
            <person name="Walter M.C."/>
            <person name="O'Connor E."/>
            <person name="Balint B."/>
            <person name="Krizsan K."/>
            <person name="Kiss B."/>
            <person name="Hess J."/>
            <person name="Varga T."/>
            <person name="Slot J."/>
            <person name="Riley R."/>
            <person name="Boka B."/>
            <person name="Rigling D."/>
            <person name="Barry K."/>
            <person name="Lee J."/>
            <person name="Mihaltcheva S."/>
            <person name="LaButti K."/>
            <person name="Lipzen A."/>
            <person name="Waldron R."/>
            <person name="Moloney N.M."/>
            <person name="Sperisen C."/>
            <person name="Kredics L."/>
            <person name="Vagvoelgyi C."/>
            <person name="Patrignani A."/>
            <person name="Fitzpatrick D."/>
            <person name="Nagy I."/>
            <person name="Doyle S."/>
            <person name="Anderson J.B."/>
            <person name="Grigoriev I.V."/>
            <person name="Gueldener U."/>
            <person name="Muensterkoetter M."/>
            <person name="Nagy L.G."/>
        </authorList>
    </citation>
    <scope>NUCLEOTIDE SEQUENCE [LARGE SCALE GENOMIC DNA]</scope>
    <source>
        <strain evidence="2">28-4</strain>
    </source>
</reference>
<feature type="non-terminal residue" evidence="1">
    <location>
        <position position="175"/>
    </location>
</feature>
<dbReference type="AlphaFoldDB" id="A0A2H3BBY6"/>
<dbReference type="Proteomes" id="UP000218334">
    <property type="component" value="Unassembled WGS sequence"/>
</dbReference>